<keyword evidence="4" id="KW-1185">Reference proteome</keyword>
<gene>
    <name evidence="3" type="ORF">KP509_25G022200</name>
</gene>
<dbReference type="SUPFAM" id="SSF82708">
    <property type="entry name" value="R3H domain"/>
    <property type="match status" value="1"/>
</dbReference>
<feature type="region of interest" description="Disordered" evidence="1">
    <location>
        <begin position="257"/>
        <end position="298"/>
    </location>
</feature>
<feature type="domain" description="G-patch" evidence="2">
    <location>
        <begin position="698"/>
        <end position="741"/>
    </location>
</feature>
<feature type="compositionally biased region" description="Acidic residues" evidence="1">
    <location>
        <begin position="287"/>
        <end position="298"/>
    </location>
</feature>
<reference evidence="3" key="1">
    <citation type="submission" date="2021-08" db="EMBL/GenBank/DDBJ databases">
        <title>WGS assembly of Ceratopteris richardii.</title>
        <authorList>
            <person name="Marchant D.B."/>
            <person name="Chen G."/>
            <person name="Jenkins J."/>
            <person name="Shu S."/>
            <person name="Leebens-Mack J."/>
            <person name="Grimwood J."/>
            <person name="Schmutz J."/>
            <person name="Soltis P."/>
            <person name="Soltis D."/>
            <person name="Chen Z.-H."/>
        </authorList>
    </citation>
    <scope>NUCLEOTIDE SEQUENCE</scope>
    <source>
        <strain evidence="3">Whitten #5841</strain>
        <tissue evidence="3">Leaf</tissue>
    </source>
</reference>
<name>A0A8T2RNH7_CERRI</name>
<feature type="region of interest" description="Disordered" evidence="1">
    <location>
        <begin position="192"/>
        <end position="223"/>
    </location>
</feature>
<dbReference type="Pfam" id="PF01585">
    <property type="entry name" value="G-patch"/>
    <property type="match status" value="1"/>
</dbReference>
<feature type="compositionally biased region" description="Low complexity" evidence="1">
    <location>
        <begin position="56"/>
        <end position="82"/>
    </location>
</feature>
<evidence type="ECO:0000313" key="3">
    <source>
        <dbReference type="EMBL" id="KAH7297992.1"/>
    </source>
</evidence>
<dbReference type="Pfam" id="PF01424">
    <property type="entry name" value="R3H"/>
    <property type="match status" value="1"/>
</dbReference>
<accession>A0A8T2RNH7</accession>
<dbReference type="OMA" id="PMHGLGY"/>
<dbReference type="PANTHER" id="PTHR47423">
    <property type="entry name" value="G-PATCH DOMAIN CONTAINING PROTEIN"/>
    <property type="match status" value="1"/>
</dbReference>
<dbReference type="PANTHER" id="PTHR47423:SF2">
    <property type="entry name" value="PROTEIN SQS1"/>
    <property type="match status" value="1"/>
</dbReference>
<dbReference type="InterPro" id="IPR000467">
    <property type="entry name" value="G_patch_dom"/>
</dbReference>
<dbReference type="SMART" id="SM00443">
    <property type="entry name" value="G_patch"/>
    <property type="match status" value="1"/>
</dbReference>
<dbReference type="InterPro" id="IPR036867">
    <property type="entry name" value="R3H_dom_sf"/>
</dbReference>
<dbReference type="GO" id="GO:0003676">
    <property type="term" value="F:nucleic acid binding"/>
    <property type="evidence" value="ECO:0007669"/>
    <property type="project" value="InterPro"/>
</dbReference>
<dbReference type="InterPro" id="IPR001374">
    <property type="entry name" value="R3H_dom"/>
</dbReference>
<proteinExistence type="predicted"/>
<evidence type="ECO:0000313" key="4">
    <source>
        <dbReference type="Proteomes" id="UP000825935"/>
    </source>
</evidence>
<feature type="region of interest" description="Disordered" evidence="1">
    <location>
        <begin position="1"/>
        <end position="101"/>
    </location>
</feature>
<dbReference type="Proteomes" id="UP000825935">
    <property type="component" value="Chromosome 25"/>
</dbReference>
<sequence length="741" mass="80431">MSRSKKGRGGGSRAEKRSNQHSRMIDFVMEEGVCRESGEGGRGKAPPSSRRRSRRSTNGGSFRSSSMFVQSSSLGMWSSPSSAHSGGERVGGNSGSWKNSISRSQGTRIVNKAVGYVYPEANDESTSLQQQGVNIPSSPEIILPASEGRAAVMIDRSPVEQPPDDGISISETLKRGAEGILHSTEKHVRENAQVALSERKGKKKTIDRSQDSRSRSRSLTDHNTKGSLYIGGVRILTDSANDWFEIQDDTACGEDGQMPFIGFGRRRTNRKKHKQKFKQKPIKSEYAADESDDLNSTDIDDDIAEDYIAGVEGDFMDFDGLIQTPGIHDEPNVENMGEVSSSTSESVSDSSSDSTDEGVLGYDSLLMSSEESESGSDEEFDIGCISLDDPVLECAGSSIKGLVKSKCANDKRFNKASSRKLINQLKAGKPSTLHSGVEVKSSKKNKKVFGSKKWQRTEMIAEKRFERSLLRGFDLADINAKLENIVISDMDMFAFEPMAKPDCIQVQRLASVYHLKSGSQGSGKKRFVVVSRTKQTSLPSGQDKVRLEQLLRFCKDEDFCVEPSQREFKRKGDGEKKRLASKARRAASLASQGMKGGAILKQISGFDKSLSSNKKNANEKTAKSKKHARKSGNYANQPLSFVSRGIITSEGDDMLTGSPDALGNSLYGVGMEDSPGLGIGKTKCISASVSFGEFEVHTKGFGSRMLAKMGYVDGSGLGKDAQGIVQPLEAIKRPKSLGLGA</sequence>
<feature type="compositionally biased region" description="Low complexity" evidence="1">
    <location>
        <begin position="338"/>
        <end position="353"/>
    </location>
</feature>
<feature type="compositionally biased region" description="Basic residues" evidence="1">
    <location>
        <begin position="264"/>
        <end position="281"/>
    </location>
</feature>
<dbReference type="PROSITE" id="PS50174">
    <property type="entry name" value="G_PATCH"/>
    <property type="match status" value="1"/>
</dbReference>
<comment type="caution">
    <text evidence="3">The sequence shown here is derived from an EMBL/GenBank/DDBJ whole genome shotgun (WGS) entry which is preliminary data.</text>
</comment>
<evidence type="ECO:0000256" key="1">
    <source>
        <dbReference type="SAM" id="MobiDB-lite"/>
    </source>
</evidence>
<feature type="compositionally biased region" description="Basic and acidic residues" evidence="1">
    <location>
        <begin position="32"/>
        <end position="42"/>
    </location>
</feature>
<evidence type="ECO:0000259" key="2">
    <source>
        <dbReference type="PROSITE" id="PS50174"/>
    </source>
</evidence>
<organism evidence="3 4">
    <name type="scientific">Ceratopteris richardii</name>
    <name type="common">Triangle waterfern</name>
    <dbReference type="NCBI Taxonomy" id="49495"/>
    <lineage>
        <taxon>Eukaryota</taxon>
        <taxon>Viridiplantae</taxon>
        <taxon>Streptophyta</taxon>
        <taxon>Embryophyta</taxon>
        <taxon>Tracheophyta</taxon>
        <taxon>Polypodiopsida</taxon>
        <taxon>Polypodiidae</taxon>
        <taxon>Polypodiales</taxon>
        <taxon>Pteridineae</taxon>
        <taxon>Pteridaceae</taxon>
        <taxon>Parkerioideae</taxon>
        <taxon>Ceratopteris</taxon>
    </lineage>
</organism>
<dbReference type="InterPro" id="IPR034082">
    <property type="entry name" value="R3H_G-patch"/>
</dbReference>
<dbReference type="CDD" id="cd02646">
    <property type="entry name" value="R3H_G-patch"/>
    <property type="match status" value="1"/>
</dbReference>
<feature type="region of interest" description="Disordered" evidence="1">
    <location>
        <begin position="323"/>
        <end position="359"/>
    </location>
</feature>
<feature type="region of interest" description="Disordered" evidence="1">
    <location>
        <begin position="610"/>
        <end position="634"/>
    </location>
</feature>
<dbReference type="Gene3D" id="3.30.1370.50">
    <property type="entry name" value="R3H-like domain"/>
    <property type="match status" value="1"/>
</dbReference>
<dbReference type="AlphaFoldDB" id="A0A8T2RNH7"/>
<protein>
    <recommendedName>
        <fullName evidence="2">G-patch domain-containing protein</fullName>
    </recommendedName>
</protein>
<feature type="compositionally biased region" description="Basic and acidic residues" evidence="1">
    <location>
        <begin position="204"/>
        <end position="223"/>
    </location>
</feature>
<dbReference type="EMBL" id="CM035430">
    <property type="protein sequence ID" value="KAH7297992.1"/>
    <property type="molecule type" value="Genomic_DNA"/>
</dbReference>
<dbReference type="OrthoDB" id="29523at2759"/>